<keyword evidence="1" id="KW-0812">Transmembrane</keyword>
<reference evidence="2" key="2">
    <citation type="journal article" date="2022" name="Microbiol. Resour. Announc.">
        <title>Metagenome Sequencing to Explore Phylogenomics of Terrestrial Cyanobacteria.</title>
        <authorList>
            <person name="Ward R.D."/>
            <person name="Stajich J.E."/>
            <person name="Johansen J.R."/>
            <person name="Huntemann M."/>
            <person name="Clum A."/>
            <person name="Foster B."/>
            <person name="Foster B."/>
            <person name="Roux S."/>
            <person name="Palaniappan K."/>
            <person name="Varghese N."/>
            <person name="Mukherjee S."/>
            <person name="Reddy T.B.K."/>
            <person name="Daum C."/>
            <person name="Copeland A."/>
            <person name="Chen I.A."/>
            <person name="Ivanova N.N."/>
            <person name="Kyrpides N.C."/>
            <person name="Shapiro N."/>
            <person name="Eloe-Fadrosh E.A."/>
            <person name="Pietrasiak N."/>
        </authorList>
    </citation>
    <scope>NUCLEOTIDE SEQUENCE</scope>
    <source>
        <strain evidence="2">CPER-KK1</strain>
    </source>
</reference>
<evidence type="ECO:0000313" key="3">
    <source>
        <dbReference type="Proteomes" id="UP000753908"/>
    </source>
</evidence>
<accession>A0A951UEK6</accession>
<reference evidence="2" key="1">
    <citation type="submission" date="2021-05" db="EMBL/GenBank/DDBJ databases">
        <authorList>
            <person name="Pietrasiak N."/>
            <person name="Ward R."/>
            <person name="Stajich J.E."/>
            <person name="Kurbessoian T."/>
        </authorList>
    </citation>
    <scope>NUCLEOTIDE SEQUENCE</scope>
    <source>
        <strain evidence="2">CPER-KK1</strain>
    </source>
</reference>
<keyword evidence="1" id="KW-0472">Membrane</keyword>
<feature type="transmembrane region" description="Helical" evidence="1">
    <location>
        <begin position="45"/>
        <end position="66"/>
    </location>
</feature>
<gene>
    <name evidence="2" type="ORF">KME25_31505</name>
</gene>
<protein>
    <submittedName>
        <fullName evidence="2">Uncharacterized protein</fullName>
    </submittedName>
</protein>
<sequence>MSTEQLIAPEVSLLPSLPAQLPLPKFQLDQTLKFGKVPSGDFGRVVGYVFAASATVQATGYHYLLLLDAKSYSRKELGILCDWLFEEDALLMTQRFANGQSTQQETGLQQR</sequence>
<organism evidence="2 3">
    <name type="scientific">Symplocastrum torsivum CPER-KK1</name>
    <dbReference type="NCBI Taxonomy" id="450513"/>
    <lineage>
        <taxon>Bacteria</taxon>
        <taxon>Bacillati</taxon>
        <taxon>Cyanobacteriota</taxon>
        <taxon>Cyanophyceae</taxon>
        <taxon>Oscillatoriophycideae</taxon>
        <taxon>Oscillatoriales</taxon>
        <taxon>Microcoleaceae</taxon>
        <taxon>Symplocastrum</taxon>
    </lineage>
</organism>
<dbReference type="AlphaFoldDB" id="A0A951UEK6"/>
<proteinExistence type="predicted"/>
<dbReference type="Proteomes" id="UP000753908">
    <property type="component" value="Unassembled WGS sequence"/>
</dbReference>
<name>A0A951UEK6_9CYAN</name>
<evidence type="ECO:0000256" key="1">
    <source>
        <dbReference type="SAM" id="Phobius"/>
    </source>
</evidence>
<comment type="caution">
    <text evidence="2">The sequence shown here is derived from an EMBL/GenBank/DDBJ whole genome shotgun (WGS) entry which is preliminary data.</text>
</comment>
<evidence type="ECO:0000313" key="2">
    <source>
        <dbReference type="EMBL" id="MBW4548896.1"/>
    </source>
</evidence>
<dbReference type="EMBL" id="JAHHIF010000075">
    <property type="protein sequence ID" value="MBW4548896.1"/>
    <property type="molecule type" value="Genomic_DNA"/>
</dbReference>
<keyword evidence="1" id="KW-1133">Transmembrane helix</keyword>